<feature type="transmembrane region" description="Helical" evidence="6">
    <location>
        <begin position="46"/>
        <end position="69"/>
    </location>
</feature>
<evidence type="ECO:0000256" key="1">
    <source>
        <dbReference type="ARBA" id="ARBA00004141"/>
    </source>
</evidence>
<evidence type="ECO:0000256" key="3">
    <source>
        <dbReference type="ARBA" id="ARBA00022692"/>
    </source>
</evidence>
<feature type="transmembrane region" description="Helical" evidence="6">
    <location>
        <begin position="116"/>
        <end position="132"/>
    </location>
</feature>
<keyword evidence="3 6" id="KW-0812">Transmembrane</keyword>
<keyword evidence="5 6" id="KW-0472">Membrane</keyword>
<dbReference type="PANTHER" id="PTHR42723:SF1">
    <property type="entry name" value="CHLOROPHYLL SYNTHASE, CHLOROPLASTIC"/>
    <property type="match status" value="1"/>
</dbReference>
<sequence>MKRLIRYDFVGFLIASRIPNLIVIGATQYLTAFFLVSNYPYKNEQIAGLGFFAMVVSTMMIAAGGYIINDYYDQKIDMINRPQKVVVGTIFRRRLAMLAHFLLTLGGIGLGFYLDIKIGVLHIVSSFFLWYYSNYLRRITLIGNVVIAMLTGLTLLVVIVYLQRSEVLVYIYSLFAMAIILIREVLKDIEDVKGDATFGCQSIPVIFGIRGAKLFIYLVCLGSAGLLVSFLITVDIWLVRYYFLGLVPVFLWFIYRLVMADRQKEYNSLVKFTNLIILSGLVSMILIKTWI</sequence>
<dbReference type="Gene3D" id="1.20.120.1780">
    <property type="entry name" value="UbiA prenyltransferase"/>
    <property type="match status" value="1"/>
</dbReference>
<accession>A0ABW7NC63</accession>
<proteinExistence type="predicted"/>
<evidence type="ECO:0000313" key="8">
    <source>
        <dbReference type="Proteomes" id="UP001610063"/>
    </source>
</evidence>
<dbReference type="InterPro" id="IPR000537">
    <property type="entry name" value="UbiA_prenyltransferase"/>
</dbReference>
<keyword evidence="8" id="KW-1185">Reference proteome</keyword>
<keyword evidence="4 6" id="KW-1133">Transmembrane helix</keyword>
<feature type="transmembrane region" description="Helical" evidence="6">
    <location>
        <begin position="214"/>
        <end position="233"/>
    </location>
</feature>
<comment type="caution">
    <text evidence="7">The sequence shown here is derived from an EMBL/GenBank/DDBJ whole genome shotgun (WGS) entry which is preliminary data.</text>
</comment>
<evidence type="ECO:0000313" key="7">
    <source>
        <dbReference type="EMBL" id="MFH6985203.1"/>
    </source>
</evidence>
<evidence type="ECO:0000256" key="2">
    <source>
        <dbReference type="ARBA" id="ARBA00022475"/>
    </source>
</evidence>
<feature type="transmembrane region" description="Helical" evidence="6">
    <location>
        <begin position="239"/>
        <end position="257"/>
    </location>
</feature>
<dbReference type="Gene3D" id="1.10.357.140">
    <property type="entry name" value="UbiA prenyltransferase"/>
    <property type="match status" value="1"/>
</dbReference>
<dbReference type="InterPro" id="IPR050475">
    <property type="entry name" value="Prenyltransferase_related"/>
</dbReference>
<name>A0ABW7NC63_9BACT</name>
<evidence type="ECO:0000256" key="6">
    <source>
        <dbReference type="SAM" id="Phobius"/>
    </source>
</evidence>
<feature type="transmembrane region" description="Helical" evidence="6">
    <location>
        <begin position="269"/>
        <end position="287"/>
    </location>
</feature>
<organism evidence="7 8">
    <name type="scientific">Marinoscillum luteum</name>
    <dbReference type="NCBI Taxonomy" id="861051"/>
    <lineage>
        <taxon>Bacteria</taxon>
        <taxon>Pseudomonadati</taxon>
        <taxon>Bacteroidota</taxon>
        <taxon>Cytophagia</taxon>
        <taxon>Cytophagales</taxon>
        <taxon>Reichenbachiellaceae</taxon>
        <taxon>Marinoscillum</taxon>
    </lineage>
</organism>
<evidence type="ECO:0000256" key="4">
    <source>
        <dbReference type="ARBA" id="ARBA00022989"/>
    </source>
</evidence>
<protein>
    <submittedName>
        <fullName evidence="7">Geranylgeranylglycerol-phosphate geranylgeranyltransferase</fullName>
    </submittedName>
</protein>
<keyword evidence="2" id="KW-1003">Cell membrane</keyword>
<feature type="transmembrane region" description="Helical" evidence="6">
    <location>
        <begin position="167"/>
        <end position="186"/>
    </location>
</feature>
<dbReference type="CDD" id="cd13961">
    <property type="entry name" value="PT_UbiA_DGGGPS"/>
    <property type="match status" value="1"/>
</dbReference>
<feature type="transmembrane region" description="Helical" evidence="6">
    <location>
        <begin position="90"/>
        <end position="110"/>
    </location>
</feature>
<dbReference type="InterPro" id="IPR044878">
    <property type="entry name" value="UbiA_sf"/>
</dbReference>
<dbReference type="PANTHER" id="PTHR42723">
    <property type="entry name" value="CHLOROPHYLL SYNTHASE"/>
    <property type="match status" value="1"/>
</dbReference>
<gene>
    <name evidence="7" type="ORF">ACHKAR_17255</name>
</gene>
<feature type="transmembrane region" description="Helical" evidence="6">
    <location>
        <begin position="139"/>
        <end position="161"/>
    </location>
</feature>
<evidence type="ECO:0000256" key="5">
    <source>
        <dbReference type="ARBA" id="ARBA00023136"/>
    </source>
</evidence>
<dbReference type="EMBL" id="JBIPKE010000019">
    <property type="protein sequence ID" value="MFH6985203.1"/>
    <property type="molecule type" value="Genomic_DNA"/>
</dbReference>
<comment type="subcellular location">
    <subcellularLocation>
        <location evidence="1">Membrane</location>
        <topology evidence="1">Multi-pass membrane protein</topology>
    </subcellularLocation>
</comment>
<dbReference type="Proteomes" id="UP001610063">
    <property type="component" value="Unassembled WGS sequence"/>
</dbReference>
<reference evidence="7 8" key="1">
    <citation type="journal article" date="2013" name="Int. J. Syst. Evol. Microbiol.">
        <title>Marinoscillum luteum sp. nov., isolated from marine sediment.</title>
        <authorList>
            <person name="Cha I.T."/>
            <person name="Park S.J."/>
            <person name="Kim S.J."/>
            <person name="Kim J.G."/>
            <person name="Jung M.Y."/>
            <person name="Shin K.S."/>
            <person name="Kwon K.K."/>
            <person name="Yang S.H."/>
            <person name="Seo Y.S."/>
            <person name="Rhee S.K."/>
        </authorList>
    </citation>
    <scope>NUCLEOTIDE SEQUENCE [LARGE SCALE GENOMIC DNA]</scope>
    <source>
        <strain evidence="7 8">KCTC 23939</strain>
    </source>
</reference>
<dbReference type="Pfam" id="PF01040">
    <property type="entry name" value="UbiA"/>
    <property type="match status" value="1"/>
</dbReference>
<dbReference type="RefSeq" id="WP_395418677.1">
    <property type="nucleotide sequence ID" value="NZ_JBIPKE010000019.1"/>
</dbReference>